<dbReference type="GO" id="GO:0006893">
    <property type="term" value="P:Golgi to plasma membrane transport"/>
    <property type="evidence" value="ECO:0007669"/>
    <property type="project" value="TreeGrafter"/>
</dbReference>
<dbReference type="GO" id="GO:0090522">
    <property type="term" value="P:vesicle tethering involved in exocytosis"/>
    <property type="evidence" value="ECO:0007669"/>
    <property type="project" value="UniProtKB-UniRule"/>
</dbReference>
<name>A0A1Y1VH45_9FUNG</name>
<feature type="domain" description="Exocyst complex component Sec8 N-terminal" evidence="5">
    <location>
        <begin position="31"/>
        <end position="164"/>
    </location>
</feature>
<protein>
    <recommendedName>
        <fullName evidence="4">Exocyst complex component Sec8</fullName>
    </recommendedName>
</protein>
<dbReference type="PANTHER" id="PTHR14146">
    <property type="entry name" value="EXOCYST COMPLEX COMPONENT 4"/>
    <property type="match status" value="1"/>
</dbReference>
<comment type="function">
    <text evidence="4">Component of the exocyst complex involved in the docking of exocytic vesicles with fusion sites on the plasma membrane.</text>
</comment>
<comment type="similarity">
    <text evidence="4">Belongs to the SEC8 family.</text>
</comment>
<dbReference type="STRING" id="1754191.A0A1Y1VH45"/>
<evidence type="ECO:0000313" key="7">
    <source>
        <dbReference type="EMBL" id="ORX56055.1"/>
    </source>
</evidence>
<evidence type="ECO:0000256" key="2">
    <source>
        <dbReference type="ARBA" id="ARBA00022483"/>
    </source>
</evidence>
<dbReference type="OrthoDB" id="272977at2759"/>
<proteinExistence type="inferred from homology"/>
<dbReference type="GO" id="GO:0015031">
    <property type="term" value="P:protein transport"/>
    <property type="evidence" value="ECO:0007669"/>
    <property type="project" value="UniProtKB-KW"/>
</dbReference>
<evidence type="ECO:0000256" key="3">
    <source>
        <dbReference type="ARBA" id="ARBA00022927"/>
    </source>
</evidence>
<reference evidence="7 8" key="2">
    <citation type="submission" date="2016-08" db="EMBL/GenBank/DDBJ databases">
        <title>Pervasive Adenine N6-methylation of Active Genes in Fungi.</title>
        <authorList>
            <consortium name="DOE Joint Genome Institute"/>
            <person name="Mondo S.J."/>
            <person name="Dannebaum R.O."/>
            <person name="Kuo R.C."/>
            <person name="Labutti K."/>
            <person name="Haridas S."/>
            <person name="Kuo A."/>
            <person name="Salamov A."/>
            <person name="Ahrendt S.R."/>
            <person name="Lipzen A."/>
            <person name="Sullivan W."/>
            <person name="Andreopoulos W.B."/>
            <person name="Clum A."/>
            <person name="Lindquist E."/>
            <person name="Daum C."/>
            <person name="Ramamoorthy G.K."/>
            <person name="Gryganskyi A."/>
            <person name="Culley D."/>
            <person name="Magnuson J.K."/>
            <person name="James T.Y."/>
            <person name="O'Malley M.A."/>
            <person name="Stajich J.E."/>
            <person name="Spatafora J.W."/>
            <person name="Visel A."/>
            <person name="Grigoriev I.V."/>
        </authorList>
    </citation>
    <scope>NUCLEOTIDE SEQUENCE [LARGE SCALE GENOMIC DNA]</scope>
    <source>
        <strain evidence="8">finn</strain>
    </source>
</reference>
<evidence type="ECO:0000256" key="1">
    <source>
        <dbReference type="ARBA" id="ARBA00022448"/>
    </source>
</evidence>
<reference evidence="7 8" key="1">
    <citation type="submission" date="2016-08" db="EMBL/GenBank/DDBJ databases">
        <title>Genomes of anaerobic fungi encode conserved fungal cellulosomes for biomass hydrolysis.</title>
        <authorList>
            <consortium name="DOE Joint Genome Institute"/>
            <person name="Haitjema C.H."/>
            <person name="Gilmore S.P."/>
            <person name="Henske J.K."/>
            <person name="Solomon K.V."/>
            <person name="De Groot R."/>
            <person name="Kuo A."/>
            <person name="Mondo S.J."/>
            <person name="Salamov A.A."/>
            <person name="Labutti K."/>
            <person name="Zhao Z."/>
            <person name="Chiniquy J."/>
            <person name="Barry K."/>
            <person name="Brewer H.M."/>
            <person name="Purvine S.O."/>
            <person name="Wright A.T."/>
            <person name="Boxma B."/>
            <person name="Van Alen T."/>
            <person name="Hackstein J.H."/>
            <person name="Baker S.E."/>
            <person name="Grigoriev I.V."/>
            <person name="O'Malley M.A."/>
        </authorList>
    </citation>
    <scope>NUCLEOTIDE SEQUENCE [LARGE SCALE GENOMIC DNA]</scope>
    <source>
        <strain evidence="8">finn</strain>
    </source>
</reference>
<dbReference type="Proteomes" id="UP000193719">
    <property type="component" value="Unassembled WGS sequence"/>
</dbReference>
<dbReference type="InterPro" id="IPR039682">
    <property type="entry name" value="Sec8/EXOC4"/>
</dbReference>
<organism evidence="7 8">
    <name type="scientific">Piromyces finnis</name>
    <dbReference type="NCBI Taxonomy" id="1754191"/>
    <lineage>
        <taxon>Eukaryota</taxon>
        <taxon>Fungi</taxon>
        <taxon>Fungi incertae sedis</taxon>
        <taxon>Chytridiomycota</taxon>
        <taxon>Chytridiomycota incertae sedis</taxon>
        <taxon>Neocallimastigomycetes</taxon>
        <taxon>Neocallimastigales</taxon>
        <taxon>Neocallimastigaceae</taxon>
        <taxon>Piromyces</taxon>
    </lineage>
</organism>
<dbReference type="EMBL" id="MCFH01000008">
    <property type="protein sequence ID" value="ORX56055.1"/>
    <property type="molecule type" value="Genomic_DNA"/>
</dbReference>
<dbReference type="GO" id="GO:0006904">
    <property type="term" value="P:vesicle docking involved in exocytosis"/>
    <property type="evidence" value="ECO:0007669"/>
    <property type="project" value="InterPro"/>
</dbReference>
<keyword evidence="3 4" id="KW-0653">Protein transport</keyword>
<evidence type="ECO:0000259" key="6">
    <source>
        <dbReference type="Pfam" id="PF20652"/>
    </source>
</evidence>
<dbReference type="GO" id="GO:0000145">
    <property type="term" value="C:exocyst"/>
    <property type="evidence" value="ECO:0007669"/>
    <property type="project" value="UniProtKB-UniRule"/>
</dbReference>
<dbReference type="Pfam" id="PF20652">
    <property type="entry name" value="Sec8_C"/>
    <property type="match status" value="1"/>
</dbReference>
<gene>
    <name evidence="7" type="ORF">BCR36DRAFT_320874</name>
</gene>
<dbReference type="PANTHER" id="PTHR14146:SF0">
    <property type="entry name" value="EXOCYST COMPLEX COMPONENT 4"/>
    <property type="match status" value="1"/>
</dbReference>
<evidence type="ECO:0000259" key="5">
    <source>
        <dbReference type="Pfam" id="PF04048"/>
    </source>
</evidence>
<dbReference type="AlphaFoldDB" id="A0A1Y1VH45"/>
<dbReference type="InterPro" id="IPR007191">
    <property type="entry name" value="Sec8_exocyst_N"/>
</dbReference>
<dbReference type="Pfam" id="PF04048">
    <property type="entry name" value="Sec8_N"/>
    <property type="match status" value="1"/>
</dbReference>
<evidence type="ECO:0000256" key="4">
    <source>
        <dbReference type="RuleBase" id="RU367079"/>
    </source>
</evidence>
<sequence length="1076" mass="126206">MFLKKIEDKKIKSLIFEDEEKNKCLDPFIIDLLSKIDIQWTFMTNEEFNPVSLALSLLDTSSLGRNYEDFNNMLINLDEAMNIIVNESYLSFNNSIHTFSSVAGNLSDSQKRVREMKEELIHCKELLQCKRSDLMQQWMQSIEYKEMIQMLDTIDELRDAPDKILELISSKHYLTATKYLLKYLEIANNIDYQSIGALDDIRHDLNIIKASIYNSLIEDLHNHIYLKSKFCSTQSNNEDNESNLYNGNDVFQSQIKLNEVITPTKKEDQQGKKIELMNTSKLFYKKLDENYQNEEIVEDPEKNPELDSNNFMKIILECLRLLEQLPEALETIRQRLPLELYSVVEKTINEIDKKNENSYNISKNSKIIFKSKNISDLIGINSQEAKSNLLKDMLKLLYSKLDSIVQIHAFILSTSEKMLKLEGIQSTIYTIRDVWIAVQNEIRSLLYDYLTTPETGVNTYQNLVYSINERLRDAKKNKERNKLLFRFIDEDFTKSTNDLYNKNNVYDNILKEVIKKKDENTHSQSLIVIDKYSNSHKVIGHKLLLHPDSRRVLAIFKPTCDFMEKMENIVSISKGKDDISDFRVFLDDFICNIFLPQMEEKVMEYFHLYISGEDEFQAELNESLYPWPLLKSSVSCAIITKGLCTTINDVPIHQEKFIFMIETIINKYYEKCVLRFKSLLSCDQSITNNDQTICSKWIQEEEIIQLLSQNSNILNRSNLNINKNLDEKLAKEELNIELGLKQDRSFERGELIFDYNKLEALANLNHSLEWLVFQIKRLLSQNIKINKSSLDEKIMSSTSSLEINDLMNLNSNESLEMHQPKQDKPVFLEISEEMQNRINNILSSFQSLSEMCLYALRIELRCHSMFYLDLSFREGNFLLDNEIPEPDSYVFMLNKDLTKCEEIMKSILKPNKIRFLFNDLGSLMVNILMTNIKYIKCINKYGILRLGRNVRSIQQVLNSISGSYESSMDIAKEYFELLNLDSEEFMKKIEDNGQGPFTYEQLKFLLDLMNSEYLNKEQIYQKLEKEKQIQLARSLSNINVENDFTSLQNEKRNIDEIQIKYYEYVEKLKMLCTDSN</sequence>
<keyword evidence="8" id="KW-1185">Reference proteome</keyword>
<feature type="domain" description="Exocyst complex component Sec8 middle helical bundle" evidence="6">
    <location>
        <begin position="303"/>
        <end position="560"/>
    </location>
</feature>
<dbReference type="InterPro" id="IPR048630">
    <property type="entry name" value="Sec8_M"/>
</dbReference>
<keyword evidence="2 4" id="KW-0268">Exocytosis</keyword>
<keyword evidence="1 4" id="KW-0813">Transport</keyword>
<evidence type="ECO:0000313" key="8">
    <source>
        <dbReference type="Proteomes" id="UP000193719"/>
    </source>
</evidence>
<accession>A0A1Y1VH45</accession>
<comment type="caution">
    <text evidence="7">The sequence shown here is derived from an EMBL/GenBank/DDBJ whole genome shotgun (WGS) entry which is preliminary data.</text>
</comment>
<dbReference type="GO" id="GO:0006612">
    <property type="term" value="P:protein targeting to membrane"/>
    <property type="evidence" value="ECO:0007669"/>
    <property type="project" value="UniProtKB-UniRule"/>
</dbReference>